<keyword evidence="6" id="KW-0408">Iron</keyword>
<dbReference type="AlphaFoldDB" id="A0A7V8NWU8"/>
<dbReference type="Pfam" id="PF01077">
    <property type="entry name" value="NIR_SIR"/>
    <property type="match status" value="1"/>
</dbReference>
<name>A0A7V8NWU8_9BACT</name>
<evidence type="ECO:0000256" key="1">
    <source>
        <dbReference type="ARBA" id="ARBA00010429"/>
    </source>
</evidence>
<dbReference type="Proteomes" id="UP000567293">
    <property type="component" value="Unassembled WGS sequence"/>
</dbReference>
<protein>
    <submittedName>
        <fullName evidence="11">Uncharacterized protein</fullName>
    </submittedName>
</protein>
<keyword evidence="4" id="KW-0479">Metal-binding</keyword>
<dbReference type="InterPro" id="IPR051329">
    <property type="entry name" value="NIR_SIR_4Fe-4S"/>
</dbReference>
<organism evidence="11 12">
    <name type="scientific">Candidatus Acidiferrum panamense</name>
    <dbReference type="NCBI Taxonomy" id="2741543"/>
    <lineage>
        <taxon>Bacteria</taxon>
        <taxon>Pseudomonadati</taxon>
        <taxon>Acidobacteriota</taxon>
        <taxon>Terriglobia</taxon>
        <taxon>Candidatus Acidiferrales</taxon>
        <taxon>Candidatus Acidiferrum</taxon>
    </lineage>
</organism>
<evidence type="ECO:0000313" key="11">
    <source>
        <dbReference type="EMBL" id="MBA0088974.1"/>
    </source>
</evidence>
<evidence type="ECO:0000256" key="5">
    <source>
        <dbReference type="ARBA" id="ARBA00023002"/>
    </source>
</evidence>
<comment type="caution">
    <text evidence="11">The sequence shown here is derived from an EMBL/GenBank/DDBJ whole genome shotgun (WGS) entry which is preliminary data.</text>
</comment>
<dbReference type="EMBL" id="JACDQQ010002771">
    <property type="protein sequence ID" value="MBA0088974.1"/>
    <property type="molecule type" value="Genomic_DNA"/>
</dbReference>
<evidence type="ECO:0000313" key="12">
    <source>
        <dbReference type="Proteomes" id="UP000567293"/>
    </source>
</evidence>
<evidence type="ECO:0000256" key="4">
    <source>
        <dbReference type="ARBA" id="ARBA00022723"/>
    </source>
</evidence>
<keyword evidence="2" id="KW-0004">4Fe-4S</keyword>
<evidence type="ECO:0000259" key="10">
    <source>
        <dbReference type="Pfam" id="PF03460"/>
    </source>
</evidence>
<proteinExistence type="inferred from homology"/>
<feature type="domain" description="Nitrite/sulphite reductase 4Fe-4S" evidence="9">
    <location>
        <begin position="147"/>
        <end position="303"/>
    </location>
</feature>
<dbReference type="GO" id="GO:0051539">
    <property type="term" value="F:4 iron, 4 sulfur cluster binding"/>
    <property type="evidence" value="ECO:0007669"/>
    <property type="project" value="UniProtKB-KW"/>
</dbReference>
<sequence>MEDARISSGAHAPFTVIQNAPPANAVERYKASLGGDGLRILELLPQIIPRGTESLTPAEKELLKCLGVFYRRPTPGKFMMRIRMPNGFARAEQLRAIAELSRRLGNGAVDITTRQQIELRGFSLDSVPEIWDKLRGVELRSLQTGLDNVRNINGCPLAGANPHELLDASPVVQDLDRIIVGEQGNREFTNLPRKFNITVTGCPDNCTHAESQDIALVPARKAGRIGFNVLVGGKMGSGGFTVASPLNVFVEAFQAVPVVVELVKIYRDHGPREARSKCRFAFLVEEWGLSRLRAELIERLDHELAFQGRDMRSSAHADHLGVTRQSQEGLRAVGLCVPTGRVNPEQLDELARLAAILWQRGDSSYHHTKRHHPPYSRRRRWRPACRTPARAVLATPFALSAQHGGLRRHGLLQSCAHRNEKPSRRAFRSPRQNTRFGRKSSDDSLVRMSGRMWKPSSCGYWLSRIQDQTRGKARGRRGHLRRRPDWSSCGCRRGDCGNRAVR</sequence>
<evidence type="ECO:0000256" key="7">
    <source>
        <dbReference type="ARBA" id="ARBA00023014"/>
    </source>
</evidence>
<keyword evidence="5" id="KW-0560">Oxidoreductase</keyword>
<dbReference type="InterPro" id="IPR005117">
    <property type="entry name" value="NiRdtase/SiRdtase_haem-b_fer"/>
</dbReference>
<keyword evidence="12" id="KW-1185">Reference proteome</keyword>
<dbReference type="InterPro" id="IPR045854">
    <property type="entry name" value="NO2/SO3_Rdtase_4Fe4S_sf"/>
</dbReference>
<dbReference type="SUPFAM" id="SSF55124">
    <property type="entry name" value="Nitrite/Sulfite reductase N-terminal domain-like"/>
    <property type="match status" value="2"/>
</dbReference>
<dbReference type="GO" id="GO:0016491">
    <property type="term" value="F:oxidoreductase activity"/>
    <property type="evidence" value="ECO:0007669"/>
    <property type="project" value="UniProtKB-KW"/>
</dbReference>
<evidence type="ECO:0000256" key="3">
    <source>
        <dbReference type="ARBA" id="ARBA00022617"/>
    </source>
</evidence>
<feature type="region of interest" description="Disordered" evidence="8">
    <location>
        <begin position="420"/>
        <end position="442"/>
    </location>
</feature>
<dbReference type="GO" id="GO:0020037">
    <property type="term" value="F:heme binding"/>
    <property type="evidence" value="ECO:0007669"/>
    <property type="project" value="InterPro"/>
</dbReference>
<dbReference type="GO" id="GO:0046872">
    <property type="term" value="F:metal ion binding"/>
    <property type="evidence" value="ECO:0007669"/>
    <property type="project" value="UniProtKB-KW"/>
</dbReference>
<dbReference type="SUPFAM" id="SSF56014">
    <property type="entry name" value="Nitrite and sulphite reductase 4Fe-4S domain-like"/>
    <property type="match status" value="1"/>
</dbReference>
<reference evidence="11" key="1">
    <citation type="submission" date="2020-06" db="EMBL/GenBank/DDBJ databases">
        <title>Legume-microbial interactions unlock mineral nutrients during tropical forest succession.</title>
        <authorList>
            <person name="Epihov D.Z."/>
        </authorList>
    </citation>
    <scope>NUCLEOTIDE SEQUENCE [LARGE SCALE GENOMIC DNA]</scope>
    <source>
        <strain evidence="11">Pan2503</strain>
    </source>
</reference>
<dbReference type="InterPro" id="IPR006066">
    <property type="entry name" value="NO2/SO3_Rdtase_FeS/sirohaem_BS"/>
</dbReference>
<dbReference type="PROSITE" id="PS00365">
    <property type="entry name" value="NIR_SIR"/>
    <property type="match status" value="1"/>
</dbReference>
<comment type="similarity">
    <text evidence="1">Belongs to the nitrite and sulfite reductase 4Fe-4S domain family.</text>
</comment>
<keyword evidence="7" id="KW-0411">Iron-sulfur</keyword>
<dbReference type="Gene3D" id="3.90.480.20">
    <property type="match status" value="1"/>
</dbReference>
<dbReference type="PANTHER" id="PTHR32439:SF0">
    <property type="entry name" value="FERREDOXIN--NITRITE REDUCTASE, CHLOROPLASTIC"/>
    <property type="match status" value="1"/>
</dbReference>
<accession>A0A7V8NWU8</accession>
<evidence type="ECO:0000256" key="6">
    <source>
        <dbReference type="ARBA" id="ARBA00023004"/>
    </source>
</evidence>
<feature type="domain" description="Nitrite/Sulfite reductase ferredoxin-like" evidence="10">
    <location>
        <begin position="72"/>
        <end position="135"/>
    </location>
</feature>
<evidence type="ECO:0000256" key="2">
    <source>
        <dbReference type="ARBA" id="ARBA00022485"/>
    </source>
</evidence>
<dbReference type="InterPro" id="IPR036136">
    <property type="entry name" value="Nit/Sulf_reduc_fer-like_dom_sf"/>
</dbReference>
<dbReference type="Gene3D" id="3.30.413.10">
    <property type="entry name" value="Sulfite Reductase Hemoprotein, domain 1"/>
    <property type="match status" value="1"/>
</dbReference>
<dbReference type="Pfam" id="PF03460">
    <property type="entry name" value="NIR_SIR_ferr"/>
    <property type="match status" value="1"/>
</dbReference>
<dbReference type="PANTHER" id="PTHR32439">
    <property type="entry name" value="FERREDOXIN--NITRITE REDUCTASE, CHLOROPLASTIC"/>
    <property type="match status" value="1"/>
</dbReference>
<dbReference type="InterPro" id="IPR006067">
    <property type="entry name" value="NO2/SO3_Rdtase_4Fe4S_dom"/>
</dbReference>
<evidence type="ECO:0000256" key="8">
    <source>
        <dbReference type="SAM" id="MobiDB-lite"/>
    </source>
</evidence>
<gene>
    <name evidence="11" type="ORF">HRJ53_28630</name>
</gene>
<keyword evidence="3" id="KW-0349">Heme</keyword>
<evidence type="ECO:0000259" key="9">
    <source>
        <dbReference type="Pfam" id="PF01077"/>
    </source>
</evidence>